<dbReference type="Proteomes" id="UP001614394">
    <property type="component" value="Unassembled WGS sequence"/>
</dbReference>
<name>A0ABW8CEN6_9ACTN</name>
<reference evidence="1 2" key="1">
    <citation type="submission" date="2024-10" db="EMBL/GenBank/DDBJ databases">
        <title>The Natural Products Discovery Center: Release of the First 8490 Sequenced Strains for Exploring Actinobacteria Biosynthetic Diversity.</title>
        <authorList>
            <person name="Kalkreuter E."/>
            <person name="Kautsar S.A."/>
            <person name="Yang D."/>
            <person name="Bader C.D."/>
            <person name="Teijaro C.N."/>
            <person name="Fluegel L."/>
            <person name="Davis C.M."/>
            <person name="Simpson J.R."/>
            <person name="Lauterbach L."/>
            <person name="Steele A.D."/>
            <person name="Gui C."/>
            <person name="Meng S."/>
            <person name="Li G."/>
            <person name="Viehrig K."/>
            <person name="Ye F."/>
            <person name="Su P."/>
            <person name="Kiefer A.F."/>
            <person name="Nichols A."/>
            <person name="Cepeda A.J."/>
            <person name="Yan W."/>
            <person name="Fan B."/>
            <person name="Jiang Y."/>
            <person name="Adhikari A."/>
            <person name="Zheng C.-J."/>
            <person name="Schuster L."/>
            <person name="Cowan T.M."/>
            <person name="Smanski M.J."/>
            <person name="Chevrette M.G."/>
            <person name="De Carvalho L.P.S."/>
            <person name="Shen B."/>
        </authorList>
    </citation>
    <scope>NUCLEOTIDE SEQUENCE [LARGE SCALE GENOMIC DNA]</scope>
    <source>
        <strain evidence="1 2">NPDC053399</strain>
    </source>
</reference>
<keyword evidence="2" id="KW-1185">Reference proteome</keyword>
<organism evidence="1 2">
    <name type="scientific">Streptomyces fildesensis</name>
    <dbReference type="NCBI Taxonomy" id="375757"/>
    <lineage>
        <taxon>Bacteria</taxon>
        <taxon>Bacillati</taxon>
        <taxon>Actinomycetota</taxon>
        <taxon>Actinomycetes</taxon>
        <taxon>Kitasatosporales</taxon>
        <taxon>Streptomycetaceae</taxon>
        <taxon>Streptomyces</taxon>
    </lineage>
</organism>
<evidence type="ECO:0000313" key="2">
    <source>
        <dbReference type="Proteomes" id="UP001614394"/>
    </source>
</evidence>
<gene>
    <name evidence="1" type="ORF">ACIGXA_30840</name>
</gene>
<accession>A0ABW8CEN6</accession>
<proteinExistence type="predicted"/>
<dbReference type="EMBL" id="JBITYG010000010">
    <property type="protein sequence ID" value="MFI9104914.1"/>
    <property type="molecule type" value="Genomic_DNA"/>
</dbReference>
<sequence length="83" mass="9282">MSWAWEHDPNEEHVIDGAPPALIASVEKRADELVRAAEALYLDGTTHQGVSPKGENVLVPGGMFLCQVIPRHERVYIMQITCW</sequence>
<dbReference type="RefSeq" id="WP_399655587.1">
    <property type="nucleotide sequence ID" value="NZ_JBITYG010000010.1"/>
</dbReference>
<comment type="caution">
    <text evidence="1">The sequence shown here is derived from an EMBL/GenBank/DDBJ whole genome shotgun (WGS) entry which is preliminary data.</text>
</comment>
<protein>
    <submittedName>
        <fullName evidence="1">Uncharacterized protein</fullName>
    </submittedName>
</protein>
<evidence type="ECO:0000313" key="1">
    <source>
        <dbReference type="EMBL" id="MFI9104914.1"/>
    </source>
</evidence>